<protein>
    <submittedName>
        <fullName evidence="1">IPExxxVDY family protein</fullName>
    </submittedName>
</protein>
<dbReference type="RefSeq" id="WP_113988458.1">
    <property type="nucleotide sequence ID" value="NZ_QLST01000004.1"/>
</dbReference>
<comment type="caution">
    <text evidence="1">The sequence shown here is derived from an EMBL/GenBank/DDBJ whole genome shotgun (WGS) entry which is preliminary data.</text>
</comment>
<dbReference type="Proteomes" id="UP000253319">
    <property type="component" value="Unassembled WGS sequence"/>
</dbReference>
<evidence type="ECO:0000313" key="2">
    <source>
        <dbReference type="Proteomes" id="UP000253319"/>
    </source>
</evidence>
<evidence type="ECO:0000313" key="1">
    <source>
        <dbReference type="EMBL" id="RBA29028.1"/>
    </source>
</evidence>
<dbReference type="EMBL" id="QLST01000004">
    <property type="protein sequence ID" value="RBA29028.1"/>
    <property type="molecule type" value="Genomic_DNA"/>
</dbReference>
<dbReference type="OrthoDB" id="676614at2"/>
<accession>A0A365P3A7</accession>
<keyword evidence="2" id="KW-1185">Reference proteome</keyword>
<dbReference type="NCBIfam" id="NF033205">
    <property type="entry name" value="IPExxxVDY"/>
    <property type="match status" value="1"/>
</dbReference>
<gene>
    <name evidence="1" type="ORF">DPN68_04500</name>
</gene>
<proteinExistence type="predicted"/>
<reference evidence="1 2" key="1">
    <citation type="submission" date="2018-06" db="EMBL/GenBank/DDBJ databases">
        <title>Flavobacterium tibetense sp. nov., isolated from a wetland YonghuCo on Tibetan Plateau.</title>
        <authorList>
            <person name="Xing P."/>
            <person name="Phurbu D."/>
            <person name="Lu H."/>
        </authorList>
    </citation>
    <scope>NUCLEOTIDE SEQUENCE [LARGE SCALE GENOMIC DNA]</scope>
    <source>
        <strain evidence="1 2">YH5</strain>
    </source>
</reference>
<dbReference type="AlphaFoldDB" id="A0A365P3A7"/>
<dbReference type="InterPro" id="IPR047690">
    <property type="entry name" value="IPExxxVDY_fam"/>
</dbReference>
<name>A0A365P3A7_9FLAO</name>
<sequence length="157" mass="18031">MAIHKIQIDDFDSANYEVVAIHASIEDYRLAYFLNQTFGIQLSKCDHPIELKNKEGKSNFQLFVYDDELQDVCWSLIENQSVVSEENEAVVGIFDAIETRSFLLPEVKKADFILKIENIDSQFNAVQLAQKISEIAFVTTAYPIEIENFKSKNNLIF</sequence>
<organism evidence="1 2">
    <name type="scientific">Flavobacterium tibetense</name>
    <dbReference type="NCBI Taxonomy" id="2233533"/>
    <lineage>
        <taxon>Bacteria</taxon>
        <taxon>Pseudomonadati</taxon>
        <taxon>Bacteroidota</taxon>
        <taxon>Flavobacteriia</taxon>
        <taxon>Flavobacteriales</taxon>
        <taxon>Flavobacteriaceae</taxon>
        <taxon>Flavobacterium</taxon>
    </lineage>
</organism>